<keyword evidence="2" id="KW-1185">Reference proteome</keyword>
<reference evidence="1" key="2">
    <citation type="submission" date="2020-11" db="EMBL/GenBank/DDBJ databases">
        <authorList>
            <person name="McCartney M.A."/>
            <person name="Auch B."/>
            <person name="Kono T."/>
            <person name="Mallez S."/>
            <person name="Becker A."/>
            <person name="Gohl D.M."/>
            <person name="Silverstein K.A.T."/>
            <person name="Koren S."/>
            <person name="Bechman K.B."/>
            <person name="Herman A."/>
            <person name="Abrahante J.E."/>
            <person name="Garbe J."/>
        </authorList>
    </citation>
    <scope>NUCLEOTIDE SEQUENCE</scope>
    <source>
        <strain evidence="1">Duluth1</strain>
        <tissue evidence="1">Whole animal</tissue>
    </source>
</reference>
<sequence length="87" mass="9960">MQVYPRCSNEDRVGGPLVNIWMLDVAMRMGRVVLWSTHGCMYILDVAMRMGWMVLWSTHGCMYILDVAMRIGWESSGKHMDASISSM</sequence>
<reference evidence="1" key="1">
    <citation type="journal article" date="2019" name="bioRxiv">
        <title>The Genome of the Zebra Mussel, Dreissena polymorpha: A Resource for Invasive Species Research.</title>
        <authorList>
            <person name="McCartney M.A."/>
            <person name="Auch B."/>
            <person name="Kono T."/>
            <person name="Mallez S."/>
            <person name="Zhang Y."/>
            <person name="Obille A."/>
            <person name="Becker A."/>
            <person name="Abrahante J.E."/>
            <person name="Garbe J."/>
            <person name="Badalamenti J.P."/>
            <person name="Herman A."/>
            <person name="Mangelson H."/>
            <person name="Liachko I."/>
            <person name="Sullivan S."/>
            <person name="Sone E.D."/>
            <person name="Koren S."/>
            <person name="Silverstein K.A.T."/>
            <person name="Beckman K.B."/>
            <person name="Gohl D.M."/>
        </authorList>
    </citation>
    <scope>NUCLEOTIDE SEQUENCE</scope>
    <source>
        <strain evidence="1">Duluth1</strain>
        <tissue evidence="1">Whole animal</tissue>
    </source>
</reference>
<gene>
    <name evidence="1" type="ORF">DPMN_073302</name>
</gene>
<organism evidence="1 2">
    <name type="scientific">Dreissena polymorpha</name>
    <name type="common">Zebra mussel</name>
    <name type="synonym">Mytilus polymorpha</name>
    <dbReference type="NCBI Taxonomy" id="45954"/>
    <lineage>
        <taxon>Eukaryota</taxon>
        <taxon>Metazoa</taxon>
        <taxon>Spiralia</taxon>
        <taxon>Lophotrochozoa</taxon>
        <taxon>Mollusca</taxon>
        <taxon>Bivalvia</taxon>
        <taxon>Autobranchia</taxon>
        <taxon>Heteroconchia</taxon>
        <taxon>Euheterodonta</taxon>
        <taxon>Imparidentia</taxon>
        <taxon>Neoheterodontei</taxon>
        <taxon>Myida</taxon>
        <taxon>Dreissenoidea</taxon>
        <taxon>Dreissenidae</taxon>
        <taxon>Dreissena</taxon>
    </lineage>
</organism>
<evidence type="ECO:0000313" key="1">
    <source>
        <dbReference type="EMBL" id="KAH3713510.1"/>
    </source>
</evidence>
<protein>
    <submittedName>
        <fullName evidence="1">Uncharacterized protein</fullName>
    </submittedName>
</protein>
<dbReference type="Proteomes" id="UP000828390">
    <property type="component" value="Unassembled WGS sequence"/>
</dbReference>
<comment type="caution">
    <text evidence="1">The sequence shown here is derived from an EMBL/GenBank/DDBJ whole genome shotgun (WGS) entry which is preliminary data.</text>
</comment>
<dbReference type="EMBL" id="JAIWYP010000014">
    <property type="protein sequence ID" value="KAH3713510.1"/>
    <property type="molecule type" value="Genomic_DNA"/>
</dbReference>
<evidence type="ECO:0000313" key="2">
    <source>
        <dbReference type="Proteomes" id="UP000828390"/>
    </source>
</evidence>
<name>A0A9D4BYS8_DREPO</name>
<dbReference type="AlphaFoldDB" id="A0A9D4BYS8"/>
<accession>A0A9D4BYS8</accession>
<proteinExistence type="predicted"/>